<dbReference type="Proteomes" id="UP000054538">
    <property type="component" value="Unassembled WGS sequence"/>
</dbReference>
<dbReference type="InParanoid" id="A0A0D0C840"/>
<dbReference type="HOGENOM" id="CLU_1876100_0_0_1"/>
<evidence type="ECO:0000313" key="1">
    <source>
        <dbReference type="EMBL" id="KIK79112.1"/>
    </source>
</evidence>
<evidence type="ECO:0000313" key="2">
    <source>
        <dbReference type="Proteomes" id="UP000054538"/>
    </source>
</evidence>
<dbReference type="EMBL" id="KN826375">
    <property type="protein sequence ID" value="KIK79112.1"/>
    <property type="molecule type" value="Genomic_DNA"/>
</dbReference>
<keyword evidence="2" id="KW-1185">Reference proteome</keyword>
<gene>
    <name evidence="1" type="ORF">PAXRUDRAFT_294844</name>
</gene>
<sequence>MQCMTDDRSPQALVVSGDSALSTTTSFLHPCYALDPPVLNRELLDIHAGPNHGYSYRSLGFKPKHSSGHTSLPCVDPSQVGVLERLWKLARTESPDPVKTFQFEIPRRWLTVRHGVSPVDLDTPVHLDHILANSNK</sequence>
<proteinExistence type="predicted"/>
<organism evidence="1 2">
    <name type="scientific">Paxillus rubicundulus Ve08.2h10</name>
    <dbReference type="NCBI Taxonomy" id="930991"/>
    <lineage>
        <taxon>Eukaryota</taxon>
        <taxon>Fungi</taxon>
        <taxon>Dikarya</taxon>
        <taxon>Basidiomycota</taxon>
        <taxon>Agaricomycotina</taxon>
        <taxon>Agaricomycetes</taxon>
        <taxon>Agaricomycetidae</taxon>
        <taxon>Boletales</taxon>
        <taxon>Paxilineae</taxon>
        <taxon>Paxillaceae</taxon>
        <taxon>Paxillus</taxon>
    </lineage>
</organism>
<accession>A0A0D0C840</accession>
<dbReference type="AlphaFoldDB" id="A0A0D0C840"/>
<name>A0A0D0C840_9AGAM</name>
<protein>
    <submittedName>
        <fullName evidence="1">Uncharacterized protein</fullName>
    </submittedName>
</protein>
<reference evidence="1 2" key="1">
    <citation type="submission" date="2014-04" db="EMBL/GenBank/DDBJ databases">
        <authorList>
            <consortium name="DOE Joint Genome Institute"/>
            <person name="Kuo A."/>
            <person name="Kohler A."/>
            <person name="Jargeat P."/>
            <person name="Nagy L.G."/>
            <person name="Floudas D."/>
            <person name="Copeland A."/>
            <person name="Barry K.W."/>
            <person name="Cichocki N."/>
            <person name="Veneault-Fourrey C."/>
            <person name="LaButti K."/>
            <person name="Lindquist E.A."/>
            <person name="Lipzen A."/>
            <person name="Lundell T."/>
            <person name="Morin E."/>
            <person name="Murat C."/>
            <person name="Sun H."/>
            <person name="Tunlid A."/>
            <person name="Henrissat B."/>
            <person name="Grigoriev I.V."/>
            <person name="Hibbett D.S."/>
            <person name="Martin F."/>
            <person name="Nordberg H.P."/>
            <person name="Cantor M.N."/>
            <person name="Hua S.X."/>
        </authorList>
    </citation>
    <scope>NUCLEOTIDE SEQUENCE [LARGE SCALE GENOMIC DNA]</scope>
    <source>
        <strain evidence="1 2">Ve08.2h10</strain>
    </source>
</reference>
<reference evidence="2" key="2">
    <citation type="submission" date="2015-01" db="EMBL/GenBank/DDBJ databases">
        <title>Evolutionary Origins and Diversification of the Mycorrhizal Mutualists.</title>
        <authorList>
            <consortium name="DOE Joint Genome Institute"/>
            <consortium name="Mycorrhizal Genomics Consortium"/>
            <person name="Kohler A."/>
            <person name="Kuo A."/>
            <person name="Nagy L.G."/>
            <person name="Floudas D."/>
            <person name="Copeland A."/>
            <person name="Barry K.W."/>
            <person name="Cichocki N."/>
            <person name="Veneault-Fourrey C."/>
            <person name="LaButti K."/>
            <person name="Lindquist E.A."/>
            <person name="Lipzen A."/>
            <person name="Lundell T."/>
            <person name="Morin E."/>
            <person name="Murat C."/>
            <person name="Riley R."/>
            <person name="Ohm R."/>
            <person name="Sun H."/>
            <person name="Tunlid A."/>
            <person name="Henrissat B."/>
            <person name="Grigoriev I.V."/>
            <person name="Hibbett D.S."/>
            <person name="Martin F."/>
        </authorList>
    </citation>
    <scope>NUCLEOTIDE SEQUENCE [LARGE SCALE GENOMIC DNA]</scope>
    <source>
        <strain evidence="2">Ve08.2h10</strain>
    </source>
</reference>